<dbReference type="Proteomes" id="UP000630936">
    <property type="component" value="Unassembled WGS sequence"/>
</dbReference>
<reference evidence="2" key="1">
    <citation type="journal article" date="2014" name="Int. J. Syst. Evol. Microbiol.">
        <title>Complete genome sequence of Corynebacterium casei LMG S-19264T (=DSM 44701T), isolated from a smear-ripened cheese.</title>
        <authorList>
            <consortium name="US DOE Joint Genome Institute (JGI-PGF)"/>
            <person name="Walter F."/>
            <person name="Albersmeier A."/>
            <person name="Kalinowski J."/>
            <person name="Ruckert C."/>
        </authorList>
    </citation>
    <scope>NUCLEOTIDE SEQUENCE</scope>
    <source>
        <strain evidence="2">JCM 4988</strain>
    </source>
</reference>
<dbReference type="AlphaFoldDB" id="A0A918QEG1"/>
<organism evidence="2 3">
    <name type="scientific">Streptomyces inusitatus</name>
    <dbReference type="NCBI Taxonomy" id="68221"/>
    <lineage>
        <taxon>Bacteria</taxon>
        <taxon>Bacillati</taxon>
        <taxon>Actinomycetota</taxon>
        <taxon>Actinomycetes</taxon>
        <taxon>Kitasatosporales</taxon>
        <taxon>Streptomycetaceae</taxon>
        <taxon>Streptomyces</taxon>
    </lineage>
</organism>
<accession>A0A918QEG1</accession>
<protein>
    <submittedName>
        <fullName evidence="2">Uncharacterized protein</fullName>
    </submittedName>
</protein>
<keyword evidence="3" id="KW-1185">Reference proteome</keyword>
<feature type="region of interest" description="Disordered" evidence="1">
    <location>
        <begin position="1"/>
        <end position="22"/>
    </location>
</feature>
<comment type="caution">
    <text evidence="2">The sequence shown here is derived from an EMBL/GenBank/DDBJ whole genome shotgun (WGS) entry which is preliminary data.</text>
</comment>
<evidence type="ECO:0000256" key="1">
    <source>
        <dbReference type="SAM" id="MobiDB-lite"/>
    </source>
</evidence>
<evidence type="ECO:0000313" key="2">
    <source>
        <dbReference type="EMBL" id="GGZ44708.1"/>
    </source>
</evidence>
<dbReference type="RefSeq" id="WP_190124872.1">
    <property type="nucleotide sequence ID" value="NZ_BMWG01000015.1"/>
</dbReference>
<sequence length="70" mass="6957">MGLFSRKQPAPGPTPVVPVGPSAGEIDAAARALAQGDMAPAERLAAGAGDHGQAVAMQILTASIDHTPQD</sequence>
<evidence type="ECO:0000313" key="3">
    <source>
        <dbReference type="Proteomes" id="UP000630936"/>
    </source>
</evidence>
<name>A0A918QEG1_9ACTN</name>
<dbReference type="EMBL" id="BMWG01000015">
    <property type="protein sequence ID" value="GGZ44708.1"/>
    <property type="molecule type" value="Genomic_DNA"/>
</dbReference>
<proteinExistence type="predicted"/>
<gene>
    <name evidence="2" type="ORF">GCM10010387_43760</name>
</gene>
<reference evidence="2" key="2">
    <citation type="submission" date="2020-09" db="EMBL/GenBank/DDBJ databases">
        <authorList>
            <person name="Sun Q."/>
            <person name="Ohkuma M."/>
        </authorList>
    </citation>
    <scope>NUCLEOTIDE SEQUENCE</scope>
    <source>
        <strain evidence="2">JCM 4988</strain>
    </source>
</reference>